<dbReference type="Pfam" id="PF07549">
    <property type="entry name" value="Sec_GG"/>
    <property type="match status" value="1"/>
</dbReference>
<dbReference type="InterPro" id="IPR005665">
    <property type="entry name" value="SecF_bac"/>
</dbReference>
<accession>A0A1F6XCF7</accession>
<keyword evidence="5 10" id="KW-0812">Transmembrane</keyword>
<dbReference type="PROSITE" id="PS50156">
    <property type="entry name" value="SSD"/>
    <property type="match status" value="1"/>
</dbReference>
<name>A0A1F6XCF7_9BACT</name>
<gene>
    <name evidence="10" type="primary">secF</name>
    <name evidence="12" type="ORF">A2933_02340</name>
</gene>
<comment type="similarity">
    <text evidence="10">Belongs to the SecD/SecF family. SecF subfamily.</text>
</comment>
<dbReference type="InterPro" id="IPR022646">
    <property type="entry name" value="SecD/SecF_CS"/>
</dbReference>
<keyword evidence="8 10" id="KW-0811">Translocation</keyword>
<dbReference type="HAMAP" id="MF_01464_B">
    <property type="entry name" value="SecF_B"/>
    <property type="match status" value="1"/>
</dbReference>
<keyword evidence="7 10" id="KW-1133">Transmembrane helix</keyword>
<feature type="transmembrane region" description="Helical" evidence="10">
    <location>
        <begin position="119"/>
        <end position="138"/>
    </location>
</feature>
<protein>
    <recommendedName>
        <fullName evidence="10">Protein-export membrane protein SecF</fullName>
    </recommendedName>
</protein>
<evidence type="ECO:0000313" key="12">
    <source>
        <dbReference type="EMBL" id="OGI91793.1"/>
    </source>
</evidence>
<dbReference type="GO" id="GO:0043952">
    <property type="term" value="P:protein transport by the Sec complex"/>
    <property type="evidence" value="ECO:0007669"/>
    <property type="project" value="UniProtKB-UniRule"/>
</dbReference>
<dbReference type="GO" id="GO:0065002">
    <property type="term" value="P:intracellular protein transmembrane transport"/>
    <property type="evidence" value="ECO:0007669"/>
    <property type="project" value="UniProtKB-UniRule"/>
</dbReference>
<feature type="transmembrane region" description="Helical" evidence="10">
    <location>
        <begin position="190"/>
        <end position="211"/>
    </location>
</feature>
<sequence>MFVIRHSKIFFFLSGTMVILSLVAMLPFGFNMSIDFKGGMLTEVTFQERPLQSAVESRIAALGLGGFSVRPSGALNYIIRTRVLTNEERQIFMEALGNPVVDRQNTIGPVAGAELKSKAVKAVVAVLLMIILFITFAFRKVSSTGLPRASRGVSSWKYGLTAIIALMHDVIIPTGIFVVLGHYIGVEIDLLFVTGLLAILGYSVHDTIVVFDRVRENLRINSEMKTEEDFEITVGKSVSQTLGRSINTSLTIFITLLALYFVGSAATKDFALLLIMGIVIGTYSSIFLASPLLVTFYKLQRR</sequence>
<evidence type="ECO:0000256" key="5">
    <source>
        <dbReference type="ARBA" id="ARBA00022692"/>
    </source>
</evidence>
<dbReference type="NCBIfam" id="TIGR00966">
    <property type="entry name" value="transloc_SecF"/>
    <property type="match status" value="1"/>
</dbReference>
<keyword evidence="9 10" id="KW-0472">Membrane</keyword>
<evidence type="ECO:0000256" key="4">
    <source>
        <dbReference type="ARBA" id="ARBA00022519"/>
    </source>
</evidence>
<feature type="domain" description="SSD" evidence="11">
    <location>
        <begin position="119"/>
        <end position="295"/>
    </location>
</feature>
<comment type="subcellular location">
    <subcellularLocation>
        <location evidence="1 10">Cell membrane</location>
        <topology evidence="1 10">Multi-pass membrane protein</topology>
    </subcellularLocation>
</comment>
<dbReference type="InterPro" id="IPR022813">
    <property type="entry name" value="SecD/SecF_arch_bac"/>
</dbReference>
<comment type="caution">
    <text evidence="12">The sequence shown here is derived from an EMBL/GenBank/DDBJ whole genome shotgun (WGS) entry which is preliminary data.</text>
</comment>
<evidence type="ECO:0000256" key="3">
    <source>
        <dbReference type="ARBA" id="ARBA00022475"/>
    </source>
</evidence>
<comment type="function">
    <text evidence="10">Part of the Sec protein translocase complex. Interacts with the SecYEG preprotein conducting channel. SecDF uses the proton motive force (PMF) to complete protein translocation after the ATP-dependent function of SecA.</text>
</comment>
<evidence type="ECO:0000256" key="7">
    <source>
        <dbReference type="ARBA" id="ARBA00022989"/>
    </source>
</evidence>
<feature type="transmembrane region" description="Helical" evidence="10">
    <location>
        <begin position="9"/>
        <end position="30"/>
    </location>
</feature>
<keyword evidence="4" id="KW-0997">Cell inner membrane</keyword>
<evidence type="ECO:0000256" key="2">
    <source>
        <dbReference type="ARBA" id="ARBA00022448"/>
    </source>
</evidence>
<dbReference type="InterPro" id="IPR022645">
    <property type="entry name" value="SecD/SecF_bac"/>
</dbReference>
<proteinExistence type="inferred from homology"/>
<dbReference type="Gene3D" id="1.20.1640.10">
    <property type="entry name" value="Multidrug efflux transporter AcrB transmembrane domain"/>
    <property type="match status" value="1"/>
</dbReference>
<dbReference type="GO" id="GO:0015450">
    <property type="term" value="F:protein-transporting ATPase activity"/>
    <property type="evidence" value="ECO:0007669"/>
    <property type="project" value="InterPro"/>
</dbReference>
<evidence type="ECO:0000313" key="13">
    <source>
        <dbReference type="Proteomes" id="UP000179381"/>
    </source>
</evidence>
<dbReference type="InterPro" id="IPR000731">
    <property type="entry name" value="SSD"/>
</dbReference>
<keyword evidence="6 10" id="KW-0653">Protein transport</keyword>
<dbReference type="PANTHER" id="PTHR30081">
    <property type="entry name" value="PROTEIN-EXPORT MEMBRANE PROTEIN SEC"/>
    <property type="match status" value="1"/>
</dbReference>
<evidence type="ECO:0000256" key="6">
    <source>
        <dbReference type="ARBA" id="ARBA00022927"/>
    </source>
</evidence>
<dbReference type="Pfam" id="PF02355">
    <property type="entry name" value="SecD_SecF_C"/>
    <property type="match status" value="2"/>
</dbReference>
<feature type="transmembrane region" description="Helical" evidence="10">
    <location>
        <begin position="158"/>
        <end position="184"/>
    </location>
</feature>
<dbReference type="PANTHER" id="PTHR30081:SF8">
    <property type="entry name" value="PROTEIN TRANSLOCASE SUBUNIT SECF"/>
    <property type="match status" value="1"/>
</dbReference>
<reference evidence="12 13" key="1">
    <citation type="journal article" date="2016" name="Nat. Commun.">
        <title>Thousands of microbial genomes shed light on interconnected biogeochemical processes in an aquifer system.</title>
        <authorList>
            <person name="Anantharaman K."/>
            <person name="Brown C.T."/>
            <person name="Hug L.A."/>
            <person name="Sharon I."/>
            <person name="Castelle C.J."/>
            <person name="Probst A.J."/>
            <person name="Thomas B.C."/>
            <person name="Singh A."/>
            <person name="Wilkins M.J."/>
            <person name="Karaoz U."/>
            <person name="Brodie E.L."/>
            <person name="Williams K.H."/>
            <person name="Hubbard S.S."/>
            <person name="Banfield J.F."/>
        </authorList>
    </citation>
    <scope>NUCLEOTIDE SEQUENCE [LARGE SCALE GENOMIC DNA]</scope>
</reference>
<dbReference type="GO" id="GO:0006605">
    <property type="term" value="P:protein targeting"/>
    <property type="evidence" value="ECO:0007669"/>
    <property type="project" value="UniProtKB-UniRule"/>
</dbReference>
<feature type="transmembrane region" description="Helical" evidence="10">
    <location>
        <begin position="246"/>
        <end position="266"/>
    </location>
</feature>
<evidence type="ECO:0000256" key="1">
    <source>
        <dbReference type="ARBA" id="ARBA00004651"/>
    </source>
</evidence>
<dbReference type="PRINTS" id="PR01755">
    <property type="entry name" value="SECFTRNLCASE"/>
</dbReference>
<dbReference type="AlphaFoldDB" id="A0A1F6XCF7"/>
<dbReference type="InterPro" id="IPR048634">
    <property type="entry name" value="SecD_SecF_C"/>
</dbReference>
<evidence type="ECO:0000259" key="11">
    <source>
        <dbReference type="PROSITE" id="PS50156"/>
    </source>
</evidence>
<feature type="transmembrane region" description="Helical" evidence="10">
    <location>
        <begin position="272"/>
        <end position="297"/>
    </location>
</feature>
<dbReference type="SUPFAM" id="SSF82866">
    <property type="entry name" value="Multidrug efflux transporter AcrB transmembrane domain"/>
    <property type="match status" value="1"/>
</dbReference>
<dbReference type="EMBL" id="MFVH01000022">
    <property type="protein sequence ID" value="OGI91793.1"/>
    <property type="molecule type" value="Genomic_DNA"/>
</dbReference>
<evidence type="ECO:0000256" key="8">
    <source>
        <dbReference type="ARBA" id="ARBA00023010"/>
    </source>
</evidence>
<evidence type="ECO:0000256" key="9">
    <source>
        <dbReference type="ARBA" id="ARBA00023136"/>
    </source>
</evidence>
<evidence type="ECO:0000256" key="10">
    <source>
        <dbReference type="HAMAP-Rule" id="MF_01464"/>
    </source>
</evidence>
<keyword evidence="3 10" id="KW-1003">Cell membrane</keyword>
<dbReference type="Proteomes" id="UP000179381">
    <property type="component" value="Unassembled WGS sequence"/>
</dbReference>
<comment type="subunit">
    <text evidence="10">Forms a complex with SecD. Part of the essential Sec protein translocation apparatus which comprises SecA, SecYEG and auxiliary proteins SecDF. Other proteins may also be involved.</text>
</comment>
<dbReference type="GO" id="GO:0005886">
    <property type="term" value="C:plasma membrane"/>
    <property type="evidence" value="ECO:0007669"/>
    <property type="project" value="UniProtKB-SubCell"/>
</dbReference>
<keyword evidence="2 10" id="KW-0813">Transport</keyword>
<organism evidence="12 13">
    <name type="scientific">Candidatus Nomurabacteria bacterium RIFCSPLOWO2_01_FULL_46_18</name>
    <dbReference type="NCBI Taxonomy" id="1801783"/>
    <lineage>
        <taxon>Bacteria</taxon>
        <taxon>Candidatus Nomuraibacteriota</taxon>
    </lineage>
</organism>